<dbReference type="Gene3D" id="2.40.380.10">
    <property type="entry name" value="FomD-like"/>
    <property type="match status" value="1"/>
</dbReference>
<accession>A0A2T4Z3I0</accession>
<evidence type="ECO:0000313" key="3">
    <source>
        <dbReference type="EMBL" id="PTM56448.1"/>
    </source>
</evidence>
<dbReference type="OrthoDB" id="1645325at2"/>
<dbReference type="Proteomes" id="UP000241639">
    <property type="component" value="Unassembled WGS sequence"/>
</dbReference>
<protein>
    <recommendedName>
        <fullName evidence="2">DUF402 domain-containing protein</fullName>
    </recommendedName>
</protein>
<dbReference type="Pfam" id="PF04167">
    <property type="entry name" value="DUF402"/>
    <property type="match status" value="1"/>
</dbReference>
<proteinExistence type="predicted"/>
<dbReference type="InterPro" id="IPR007295">
    <property type="entry name" value="DUF402"/>
</dbReference>
<evidence type="ECO:0000313" key="4">
    <source>
        <dbReference type="Proteomes" id="UP000241639"/>
    </source>
</evidence>
<dbReference type="PANTHER" id="PTHR39159">
    <property type="match status" value="1"/>
</dbReference>
<dbReference type="GO" id="GO:0016787">
    <property type="term" value="F:hydrolase activity"/>
    <property type="evidence" value="ECO:0007669"/>
    <property type="project" value="UniProtKB-KW"/>
</dbReference>
<dbReference type="SUPFAM" id="SSF159234">
    <property type="entry name" value="FomD-like"/>
    <property type="match status" value="1"/>
</dbReference>
<dbReference type="AlphaFoldDB" id="A0A2T4Z3I0"/>
<keyword evidence="1" id="KW-0378">Hydrolase</keyword>
<reference evidence="3 4" key="1">
    <citation type="submission" date="2018-04" db="EMBL/GenBank/DDBJ databases">
        <title>Genomic Encyclopedia of Archaeal and Bacterial Type Strains, Phase II (KMG-II): from individual species to whole genera.</title>
        <authorList>
            <person name="Goeker M."/>
        </authorList>
    </citation>
    <scope>NUCLEOTIDE SEQUENCE [LARGE SCALE GENOMIC DNA]</scope>
    <source>
        <strain evidence="3 4">DSM 45169</strain>
    </source>
</reference>
<evidence type="ECO:0000256" key="1">
    <source>
        <dbReference type="ARBA" id="ARBA00022801"/>
    </source>
</evidence>
<dbReference type="InterPro" id="IPR035930">
    <property type="entry name" value="FomD-like_sf"/>
</dbReference>
<dbReference type="PANTHER" id="PTHR39159:SF1">
    <property type="entry name" value="UPF0374 PROTEIN YGAC"/>
    <property type="match status" value="1"/>
</dbReference>
<organism evidence="3 4">
    <name type="scientific">Desmospora activa DSM 45169</name>
    <dbReference type="NCBI Taxonomy" id="1121389"/>
    <lineage>
        <taxon>Bacteria</taxon>
        <taxon>Bacillati</taxon>
        <taxon>Bacillota</taxon>
        <taxon>Bacilli</taxon>
        <taxon>Bacillales</taxon>
        <taxon>Thermoactinomycetaceae</taxon>
        <taxon>Desmospora</taxon>
    </lineage>
</organism>
<gene>
    <name evidence="3" type="ORF">C8J48_2770</name>
</gene>
<sequence length="181" mass="21287">MVKAGDWIHIESRKHDGSFHRAWKQSLVLEVTPTEILVANEDVEVTESDGHSRISSGLAICQFYRNKWYNIILLFDASNFNHWYCNIASPFRLSGNSLIYTDYDWDLSVDVTGGYHWLDQEEFEQNCVRHAYPYGVKRNVEEARTELESRWREGKKPFTSSFVESGYHRYLLWKKLIDGVK</sequence>
<name>A0A2T4Z3I0_9BACL</name>
<keyword evidence="4" id="KW-1185">Reference proteome</keyword>
<dbReference type="RefSeq" id="WP_107727790.1">
    <property type="nucleotide sequence ID" value="NZ_PZZP01000002.1"/>
</dbReference>
<dbReference type="EMBL" id="PZZP01000002">
    <property type="protein sequence ID" value="PTM56448.1"/>
    <property type="molecule type" value="Genomic_DNA"/>
</dbReference>
<comment type="caution">
    <text evidence="3">The sequence shown here is derived from an EMBL/GenBank/DDBJ whole genome shotgun (WGS) entry which is preliminary data.</text>
</comment>
<dbReference type="InterPro" id="IPR050212">
    <property type="entry name" value="Ntdp-like"/>
</dbReference>
<feature type="domain" description="DUF402" evidence="2">
    <location>
        <begin position="16"/>
        <end position="151"/>
    </location>
</feature>
<evidence type="ECO:0000259" key="2">
    <source>
        <dbReference type="Pfam" id="PF04167"/>
    </source>
</evidence>